<name>A0ABR1DMF9_NECAM</name>
<comment type="caution">
    <text evidence="1">The sequence shown here is derived from an EMBL/GenBank/DDBJ whole genome shotgun (WGS) entry which is preliminary data.</text>
</comment>
<accession>A0ABR1DMF9</accession>
<keyword evidence="2" id="KW-1185">Reference proteome</keyword>
<sequence length="119" mass="13507">MHRTVARVSSIEQPGSKILFVNWPKWLFPAGTLKRIVLLDRHDCPPQSPTSWTAEKIFRSVYYVTYVMRSTERYGASCLLKAGLQNDARVVEMPPANLKCQLERSGAYDRLCSTPSCVD</sequence>
<protein>
    <submittedName>
        <fullName evidence="1">Uncharacterized protein</fullName>
    </submittedName>
</protein>
<organism evidence="1 2">
    <name type="scientific">Necator americanus</name>
    <name type="common">Human hookworm</name>
    <dbReference type="NCBI Taxonomy" id="51031"/>
    <lineage>
        <taxon>Eukaryota</taxon>
        <taxon>Metazoa</taxon>
        <taxon>Ecdysozoa</taxon>
        <taxon>Nematoda</taxon>
        <taxon>Chromadorea</taxon>
        <taxon>Rhabditida</taxon>
        <taxon>Rhabditina</taxon>
        <taxon>Rhabditomorpha</taxon>
        <taxon>Strongyloidea</taxon>
        <taxon>Ancylostomatidae</taxon>
        <taxon>Bunostominae</taxon>
        <taxon>Necator</taxon>
    </lineage>
</organism>
<dbReference type="Proteomes" id="UP001303046">
    <property type="component" value="Unassembled WGS sequence"/>
</dbReference>
<dbReference type="EMBL" id="JAVFWL010000004">
    <property type="protein sequence ID" value="KAK6751639.1"/>
    <property type="molecule type" value="Genomic_DNA"/>
</dbReference>
<reference evidence="1 2" key="1">
    <citation type="submission" date="2023-08" db="EMBL/GenBank/DDBJ databases">
        <title>A Necator americanus chromosomal reference genome.</title>
        <authorList>
            <person name="Ilik V."/>
            <person name="Petrzelkova K.J."/>
            <person name="Pardy F."/>
            <person name="Fuh T."/>
            <person name="Niatou-Singa F.S."/>
            <person name="Gouil Q."/>
            <person name="Baker L."/>
            <person name="Ritchie M.E."/>
            <person name="Jex A.R."/>
            <person name="Gazzola D."/>
            <person name="Li H."/>
            <person name="Toshio Fujiwara R."/>
            <person name="Zhan B."/>
            <person name="Aroian R.V."/>
            <person name="Pafco B."/>
            <person name="Schwarz E.M."/>
        </authorList>
    </citation>
    <scope>NUCLEOTIDE SEQUENCE [LARGE SCALE GENOMIC DNA]</scope>
    <source>
        <strain evidence="1 2">Aroian</strain>
        <tissue evidence="1">Whole animal</tissue>
    </source>
</reference>
<evidence type="ECO:0000313" key="2">
    <source>
        <dbReference type="Proteomes" id="UP001303046"/>
    </source>
</evidence>
<proteinExistence type="predicted"/>
<gene>
    <name evidence="1" type="primary">Necator_chrIV.g16499</name>
    <name evidence="1" type="ORF">RB195_003202</name>
</gene>
<evidence type="ECO:0000313" key="1">
    <source>
        <dbReference type="EMBL" id="KAK6751639.1"/>
    </source>
</evidence>